<comment type="caution">
    <text evidence="1">The sequence shown here is derived from an EMBL/GenBank/DDBJ whole genome shotgun (WGS) entry which is preliminary data.</text>
</comment>
<protein>
    <submittedName>
        <fullName evidence="1">Uncharacterized protein</fullName>
    </submittedName>
</protein>
<reference evidence="1 2" key="1">
    <citation type="submission" date="2017-05" db="EMBL/GenBank/DDBJ databases">
        <authorList>
            <person name="Varghese N."/>
            <person name="Submissions S."/>
        </authorList>
    </citation>
    <scope>NUCLEOTIDE SEQUENCE [LARGE SCALE GENOMIC DNA]</scope>
    <source>
        <strain evidence="1 2">DSM 25457</strain>
    </source>
</reference>
<name>A0ABY1QRU5_9BACT</name>
<accession>A0ABY1QRU5</accession>
<organism evidence="1 2">
    <name type="scientific">Neorhodopirellula lusitana</name>
    <dbReference type="NCBI Taxonomy" id="445327"/>
    <lineage>
        <taxon>Bacteria</taxon>
        <taxon>Pseudomonadati</taxon>
        <taxon>Planctomycetota</taxon>
        <taxon>Planctomycetia</taxon>
        <taxon>Pirellulales</taxon>
        <taxon>Pirellulaceae</taxon>
        <taxon>Neorhodopirellula</taxon>
    </lineage>
</organism>
<proteinExistence type="predicted"/>
<dbReference type="EMBL" id="FXUG01000027">
    <property type="protein sequence ID" value="SMP78651.1"/>
    <property type="molecule type" value="Genomic_DNA"/>
</dbReference>
<gene>
    <name evidence="1" type="ORF">SAMN06265222_1275</name>
</gene>
<sequence length="46" mass="5130">MALRPGHREVRIGFSHEWHSICDRSCVAVDVDLLVEGATQPLTTEP</sequence>
<keyword evidence="2" id="KW-1185">Reference proteome</keyword>
<dbReference type="Proteomes" id="UP001158067">
    <property type="component" value="Unassembled WGS sequence"/>
</dbReference>
<evidence type="ECO:0000313" key="1">
    <source>
        <dbReference type="EMBL" id="SMP78651.1"/>
    </source>
</evidence>
<evidence type="ECO:0000313" key="2">
    <source>
        <dbReference type="Proteomes" id="UP001158067"/>
    </source>
</evidence>